<organism evidence="1 2">
    <name type="scientific">Peronosclerospora sorghi</name>
    <dbReference type="NCBI Taxonomy" id="230839"/>
    <lineage>
        <taxon>Eukaryota</taxon>
        <taxon>Sar</taxon>
        <taxon>Stramenopiles</taxon>
        <taxon>Oomycota</taxon>
        <taxon>Peronosporomycetes</taxon>
        <taxon>Peronosporales</taxon>
        <taxon>Peronosporaceae</taxon>
        <taxon>Peronosclerospora</taxon>
    </lineage>
</organism>
<evidence type="ECO:0000313" key="2">
    <source>
        <dbReference type="Proteomes" id="UP001163321"/>
    </source>
</evidence>
<reference evidence="1 2" key="1">
    <citation type="journal article" date="2022" name="bioRxiv">
        <title>The genome of the oomycete Peronosclerospora sorghi, a cosmopolitan pathogen of maize and sorghum, is inflated with dispersed pseudogenes.</title>
        <authorList>
            <person name="Fletcher K."/>
            <person name="Martin F."/>
            <person name="Isakeit T."/>
            <person name="Cavanaugh K."/>
            <person name="Magill C."/>
            <person name="Michelmore R."/>
        </authorList>
    </citation>
    <scope>NUCLEOTIDE SEQUENCE [LARGE SCALE GENOMIC DNA]</scope>
    <source>
        <strain evidence="1">P6</strain>
    </source>
</reference>
<comment type="caution">
    <text evidence="1">The sequence shown here is derived from an EMBL/GenBank/DDBJ whole genome shotgun (WGS) entry which is preliminary data.</text>
</comment>
<name>A0ACC0VUY6_9STRA</name>
<sequence>MLDATATRSDADIPATSEASDPPARSIASPALTPVLRAIAPSGPSEGAIASSDFHDEERSEGYVEGDVGGSELQPDGDNDDHMEDDWDHEELNPWAGLYNLDMPFEEFRGRFGLMFEESFPITSNGRESILWRRVFDDFHASGTYCTLTPHDFTDSIWIDEPTLGDKSLVAVFTNEDRLAWYQSVRNQDPAQPLLSVEETAFLNIYYDDNGVGTIQTLQGPKQFHARDY</sequence>
<evidence type="ECO:0000313" key="1">
    <source>
        <dbReference type="EMBL" id="KAI9910297.1"/>
    </source>
</evidence>
<accession>A0ACC0VUY6</accession>
<dbReference type="EMBL" id="CM047585">
    <property type="protein sequence ID" value="KAI9910297.1"/>
    <property type="molecule type" value="Genomic_DNA"/>
</dbReference>
<protein>
    <submittedName>
        <fullName evidence="1">Uncharacterized protein</fullName>
    </submittedName>
</protein>
<keyword evidence="2" id="KW-1185">Reference proteome</keyword>
<dbReference type="Proteomes" id="UP001163321">
    <property type="component" value="Chromosome 6"/>
</dbReference>
<proteinExistence type="predicted"/>
<gene>
    <name evidence="1" type="ORF">PsorP6_010889</name>
</gene>